<dbReference type="PROSITE" id="PS00143">
    <property type="entry name" value="INSULINASE"/>
    <property type="match status" value="1"/>
</dbReference>
<proteinExistence type="inferred from homology"/>
<dbReference type="EC" id="3.4.24.-" evidence="12"/>
<dbReference type="Proteomes" id="UP000253727">
    <property type="component" value="Unassembled WGS sequence"/>
</dbReference>
<dbReference type="EMBL" id="QBKA01000002">
    <property type="protein sequence ID" value="RDC60743.1"/>
    <property type="molecule type" value="Genomic_DNA"/>
</dbReference>
<feature type="domain" description="Peptidase M16 C-terminal" evidence="11">
    <location>
        <begin position="724"/>
        <end position="903"/>
    </location>
</feature>
<dbReference type="InterPro" id="IPR001431">
    <property type="entry name" value="Pept_M16_Zn_BS"/>
</dbReference>
<protein>
    <submittedName>
        <fullName evidence="12">Putative zinc protease PqqL</fullName>
        <ecNumber evidence="12">3.4.24.-</ecNumber>
    </submittedName>
</protein>
<evidence type="ECO:0000256" key="3">
    <source>
        <dbReference type="ARBA" id="ARBA00022670"/>
    </source>
</evidence>
<dbReference type="RefSeq" id="WP_181815733.1">
    <property type="nucleotide sequence ID" value="NZ_QBKA01000002.1"/>
</dbReference>
<dbReference type="InterPro" id="IPR007863">
    <property type="entry name" value="Peptidase_M16_C"/>
</dbReference>
<keyword evidence="3 12" id="KW-0645">Protease</keyword>
<evidence type="ECO:0000256" key="7">
    <source>
        <dbReference type="ARBA" id="ARBA00023049"/>
    </source>
</evidence>
<evidence type="ECO:0000259" key="11">
    <source>
        <dbReference type="Pfam" id="PF05193"/>
    </source>
</evidence>
<feature type="domain" description="Peptidase M16 C-terminal" evidence="11">
    <location>
        <begin position="247"/>
        <end position="427"/>
    </location>
</feature>
<accession>A0A369Q7A3</accession>
<comment type="similarity">
    <text evidence="2 8">Belongs to the peptidase M16 family.</text>
</comment>
<comment type="cofactor">
    <cofactor evidence="1">
        <name>Zn(2+)</name>
        <dbReference type="ChEBI" id="CHEBI:29105"/>
    </cofactor>
</comment>
<evidence type="ECO:0000313" key="12">
    <source>
        <dbReference type="EMBL" id="RDC60743.1"/>
    </source>
</evidence>
<dbReference type="PANTHER" id="PTHR43690:SF17">
    <property type="entry name" value="PROTEIN YHJJ"/>
    <property type="match status" value="1"/>
</dbReference>
<keyword evidence="6" id="KW-0862">Zinc</keyword>
<dbReference type="AlphaFoldDB" id="A0A369Q7A3"/>
<feature type="chain" id="PRO_5016844410" evidence="9">
    <location>
        <begin position="38"/>
        <end position="976"/>
    </location>
</feature>
<dbReference type="SUPFAM" id="SSF63411">
    <property type="entry name" value="LuxS/MPP-like metallohydrolase"/>
    <property type="match status" value="3"/>
</dbReference>
<evidence type="ECO:0000256" key="4">
    <source>
        <dbReference type="ARBA" id="ARBA00022723"/>
    </source>
</evidence>
<keyword evidence="9" id="KW-0732">Signal</keyword>
<evidence type="ECO:0000256" key="5">
    <source>
        <dbReference type="ARBA" id="ARBA00022801"/>
    </source>
</evidence>
<evidence type="ECO:0000256" key="9">
    <source>
        <dbReference type="SAM" id="SignalP"/>
    </source>
</evidence>
<comment type="caution">
    <text evidence="12">The sequence shown here is derived from an EMBL/GenBank/DDBJ whole genome shotgun (WGS) entry which is preliminary data.</text>
</comment>
<evidence type="ECO:0000256" key="6">
    <source>
        <dbReference type="ARBA" id="ARBA00022833"/>
    </source>
</evidence>
<organism evidence="12 13">
    <name type="scientific">Alteripontixanthobacter maritimus</name>
    <dbReference type="NCBI Taxonomy" id="2161824"/>
    <lineage>
        <taxon>Bacteria</taxon>
        <taxon>Pseudomonadati</taxon>
        <taxon>Pseudomonadota</taxon>
        <taxon>Alphaproteobacteria</taxon>
        <taxon>Sphingomonadales</taxon>
        <taxon>Erythrobacteraceae</taxon>
        <taxon>Alteripontixanthobacter</taxon>
    </lineage>
</organism>
<keyword evidence="5 12" id="KW-0378">Hydrolase</keyword>
<keyword evidence="13" id="KW-1185">Reference proteome</keyword>
<dbReference type="InterPro" id="IPR011765">
    <property type="entry name" value="Pept_M16_N"/>
</dbReference>
<keyword evidence="4" id="KW-0479">Metal-binding</keyword>
<keyword evidence="7" id="KW-0482">Metalloprotease</keyword>
<evidence type="ECO:0000256" key="1">
    <source>
        <dbReference type="ARBA" id="ARBA00001947"/>
    </source>
</evidence>
<dbReference type="GO" id="GO:0006508">
    <property type="term" value="P:proteolysis"/>
    <property type="evidence" value="ECO:0007669"/>
    <property type="project" value="UniProtKB-KW"/>
</dbReference>
<feature type="domain" description="Peptidase M16 N-terminal" evidence="10">
    <location>
        <begin position="87"/>
        <end position="210"/>
    </location>
</feature>
<feature type="signal peptide" evidence="9">
    <location>
        <begin position="1"/>
        <end position="37"/>
    </location>
</feature>
<dbReference type="InterPro" id="IPR050626">
    <property type="entry name" value="Peptidase_M16"/>
</dbReference>
<evidence type="ECO:0000256" key="8">
    <source>
        <dbReference type="RuleBase" id="RU004447"/>
    </source>
</evidence>
<evidence type="ECO:0000313" key="13">
    <source>
        <dbReference type="Proteomes" id="UP000253727"/>
    </source>
</evidence>
<dbReference type="Pfam" id="PF00675">
    <property type="entry name" value="Peptidase_M16"/>
    <property type="match status" value="1"/>
</dbReference>
<dbReference type="PANTHER" id="PTHR43690">
    <property type="entry name" value="NARDILYSIN"/>
    <property type="match status" value="1"/>
</dbReference>
<dbReference type="Gene3D" id="3.30.830.10">
    <property type="entry name" value="Metalloenzyme, LuxS/M16 peptidase-like"/>
    <property type="match status" value="4"/>
</dbReference>
<dbReference type="Pfam" id="PF05193">
    <property type="entry name" value="Peptidase_M16_C"/>
    <property type="match status" value="2"/>
</dbReference>
<evidence type="ECO:0000256" key="2">
    <source>
        <dbReference type="ARBA" id="ARBA00007261"/>
    </source>
</evidence>
<dbReference type="GO" id="GO:0004222">
    <property type="term" value="F:metalloendopeptidase activity"/>
    <property type="evidence" value="ECO:0007669"/>
    <property type="project" value="InterPro"/>
</dbReference>
<evidence type="ECO:0000259" key="10">
    <source>
        <dbReference type="Pfam" id="PF00675"/>
    </source>
</evidence>
<name>A0A369Q7A3_9SPHN</name>
<dbReference type="GO" id="GO:0046872">
    <property type="term" value="F:metal ion binding"/>
    <property type="evidence" value="ECO:0007669"/>
    <property type="project" value="UniProtKB-KW"/>
</dbReference>
<gene>
    <name evidence="12" type="ORF">HME9302_01959</name>
</gene>
<sequence>MTASNSARRFARHIRTLPLIAASLALGTAGMTGIAHAQQAAPAQDAVAAQQTAQQPTGRTGWNFPIYDIEPDESVIYGMLDNGMKYAVLRNETPQNAASVRLAFDFGSIGEGEDELGLAHFLEHMAFNGSANIPEGEMIKILEREGLAFGADTNASTGFDKTEYKLDLPNTSPELVGTALMIMRETASNLTIDPDAVDRERGVLLSEMRTRDNFNLRRIKDYFQFAGPETPFYQRLPIGTAEVLNNASADTIRSLYNRYYRPENATLVMVGDFDPAMIEAQIKSRFADWRGVGEAGAPMERGRIDTLREPEAGIFVDPAVPNIVTIDRFAEYTKRPTTLRNYTEGLMLNLASRMMNRRFEKISNQDGSPLIQGVVDFSSFLMAADQASVTAVGKDGEWQAALQIAEQETRRAQQYGFTQAELTEQLANYEQAVTSQAEQAGTRRNAQLAAQIIGTLAEEDIFLKPQTQLELFQRLKPVMTVENINTVFANRIQGSEPLIHVSVKEDIPGGTDAVLAAYDASSKVAVMAPANEAAAEFAYDDFGTPGTVVSDTMIEDLGIRTIRFANNVMLNLKPTDFEQGKLRYSIEVGSGALALPQDQYGLPIYMSVAFANGGLGKHSSDELSAILAGRDVAPGLSVSTDYFGTSGSTKMADLERQMQVSAAFLTDPGYRPAMQQRWEAIVPLLVAQLDSSPQQVAGRDLNRILNNGDMRFGIPSQDVLLGLDATKLKAALTEQFANAPIEIAVVGEFDADEVIAAVAKTFGALPERRLTDPEFTEARTTSFPADRSPVTLYHSGTPDQALATATWPTTDDDDAREEAVMSMLGSVMRLELLEVVREKLGASYSPSASSSMSSIYDDYGVLTTSVIIAPDQADVVYDAVAEIARKLRDETVSDDLLERARKPLMERFEKDQRENSYWTAVASTAQSEADRLDRVRNRKERYASVTTADLQAAALKYLTPGGAKKVTVVHESLKPE</sequence>
<dbReference type="InterPro" id="IPR011249">
    <property type="entry name" value="Metalloenz_LuxS/M16"/>
</dbReference>
<reference evidence="12 13" key="1">
    <citation type="submission" date="2018-04" db="EMBL/GenBank/DDBJ databases">
        <title>Altererythrobacter sp. HME9302 genome sequencing and assembly.</title>
        <authorList>
            <person name="Kang H."/>
            <person name="Kim H."/>
            <person name="Joh K."/>
        </authorList>
    </citation>
    <scope>NUCLEOTIDE SEQUENCE [LARGE SCALE GENOMIC DNA]</scope>
    <source>
        <strain evidence="12 13">HME9302</strain>
    </source>
</reference>